<dbReference type="EMBL" id="PEVB01000017">
    <property type="protein sequence ID" value="PIV07781.1"/>
    <property type="molecule type" value="Genomic_DNA"/>
</dbReference>
<proteinExistence type="predicted"/>
<dbReference type="Gene3D" id="3.50.90.10">
    <property type="entry name" value="YerB-like"/>
    <property type="match status" value="1"/>
</dbReference>
<evidence type="ECO:0000313" key="3">
    <source>
        <dbReference type="Proteomes" id="UP000229191"/>
    </source>
</evidence>
<sequence>TNITWSKANRTARTIFKDKSGNEINLVPGRTWIEILPLGNKVTYEI</sequence>
<organism evidence="2 3">
    <name type="scientific">Candidatus Shapirobacteria bacterium CG03_land_8_20_14_0_80_35_14</name>
    <dbReference type="NCBI Taxonomy" id="1974878"/>
    <lineage>
        <taxon>Bacteria</taxon>
        <taxon>Candidatus Shapironibacteriota</taxon>
    </lineage>
</organism>
<comment type="caution">
    <text evidence="2">The sequence shown here is derived from an EMBL/GenBank/DDBJ whole genome shotgun (WGS) entry which is preliminary data.</text>
</comment>
<dbReference type="Proteomes" id="UP000229191">
    <property type="component" value="Unassembled WGS sequence"/>
</dbReference>
<gene>
    <name evidence="2" type="ORF">COS53_00530</name>
</gene>
<dbReference type="AlphaFoldDB" id="A0A2M7BQM3"/>
<protein>
    <submittedName>
        <fullName evidence="2">DUF3048 domain-containing protein</fullName>
    </submittedName>
</protein>
<evidence type="ECO:0000313" key="2">
    <source>
        <dbReference type="EMBL" id="PIV07781.1"/>
    </source>
</evidence>
<feature type="domain" description="DUF3048" evidence="1">
    <location>
        <begin position="2"/>
        <end position="33"/>
    </location>
</feature>
<name>A0A2M7BQM3_9BACT</name>
<accession>A0A2M7BQM3</accession>
<reference evidence="3" key="1">
    <citation type="submission" date="2017-09" db="EMBL/GenBank/DDBJ databases">
        <title>Depth-based differentiation of microbial function through sediment-hosted aquifers and enrichment of novel symbionts in the deep terrestrial subsurface.</title>
        <authorList>
            <person name="Probst A.J."/>
            <person name="Ladd B."/>
            <person name="Jarett J.K."/>
            <person name="Geller-Mcgrath D.E."/>
            <person name="Sieber C.M.K."/>
            <person name="Emerson J.B."/>
            <person name="Anantharaman K."/>
            <person name="Thomas B.C."/>
            <person name="Malmstrom R."/>
            <person name="Stieglmeier M."/>
            <person name="Klingl A."/>
            <person name="Woyke T."/>
            <person name="Ryan C.M."/>
            <person name="Banfield J.F."/>
        </authorList>
    </citation>
    <scope>NUCLEOTIDE SEQUENCE [LARGE SCALE GENOMIC DNA]</scope>
</reference>
<dbReference type="InterPro" id="IPR035328">
    <property type="entry name" value="DUF3048_C"/>
</dbReference>
<feature type="non-terminal residue" evidence="2">
    <location>
        <position position="1"/>
    </location>
</feature>
<dbReference type="Pfam" id="PF17479">
    <property type="entry name" value="DUF3048_C"/>
    <property type="match status" value="1"/>
</dbReference>
<evidence type="ECO:0000259" key="1">
    <source>
        <dbReference type="Pfam" id="PF17479"/>
    </source>
</evidence>
<dbReference type="SUPFAM" id="SSF159774">
    <property type="entry name" value="YerB-like"/>
    <property type="match status" value="1"/>
</dbReference>
<dbReference type="InterPro" id="IPR023158">
    <property type="entry name" value="YerB-like_sf"/>
</dbReference>